<name>A0A0R1M2K8_9LACO</name>
<evidence type="ECO:0000256" key="1">
    <source>
        <dbReference type="SAM" id="Coils"/>
    </source>
</evidence>
<protein>
    <submittedName>
        <fullName evidence="3">Uncharacterized protein</fullName>
    </submittedName>
</protein>
<feature type="region of interest" description="Disordered" evidence="2">
    <location>
        <begin position="1"/>
        <end position="65"/>
    </location>
</feature>
<dbReference type="OrthoDB" id="2267557at2"/>
<dbReference type="EMBL" id="AZEE01000027">
    <property type="protein sequence ID" value="KRK98674.1"/>
    <property type="molecule type" value="Genomic_DNA"/>
</dbReference>
<dbReference type="RefSeq" id="WP_054699252.1">
    <property type="nucleotide sequence ID" value="NZ_AZEE01000027.1"/>
</dbReference>
<dbReference type="Proteomes" id="UP000051160">
    <property type="component" value="Unassembled WGS sequence"/>
</dbReference>
<keyword evidence="1" id="KW-0175">Coiled coil</keyword>
<dbReference type="AlphaFoldDB" id="A0A0R1M2K8"/>
<feature type="compositionally biased region" description="Basic and acidic residues" evidence="2">
    <location>
        <begin position="26"/>
        <end position="42"/>
    </location>
</feature>
<evidence type="ECO:0000256" key="2">
    <source>
        <dbReference type="SAM" id="MobiDB-lite"/>
    </source>
</evidence>
<reference evidence="3 4" key="1">
    <citation type="journal article" date="2015" name="Genome Announc.">
        <title>Expanding the biotechnology potential of lactobacilli through comparative genomics of 213 strains and associated genera.</title>
        <authorList>
            <person name="Sun Z."/>
            <person name="Harris H.M."/>
            <person name="McCann A."/>
            <person name="Guo C."/>
            <person name="Argimon S."/>
            <person name="Zhang W."/>
            <person name="Yang X."/>
            <person name="Jeffery I.B."/>
            <person name="Cooney J.C."/>
            <person name="Kagawa T.F."/>
            <person name="Liu W."/>
            <person name="Song Y."/>
            <person name="Salvetti E."/>
            <person name="Wrobel A."/>
            <person name="Rasinkangas P."/>
            <person name="Parkhill J."/>
            <person name="Rea M.C."/>
            <person name="O'Sullivan O."/>
            <person name="Ritari J."/>
            <person name="Douillard F.P."/>
            <person name="Paul Ross R."/>
            <person name="Yang R."/>
            <person name="Briner A.E."/>
            <person name="Felis G.E."/>
            <person name="de Vos W.M."/>
            <person name="Barrangou R."/>
            <person name="Klaenhammer T.R."/>
            <person name="Caufield P.W."/>
            <person name="Cui Y."/>
            <person name="Zhang H."/>
            <person name="O'Toole P.W."/>
        </authorList>
    </citation>
    <scope>NUCLEOTIDE SEQUENCE [LARGE SCALE GENOMIC DNA]</scope>
    <source>
        <strain evidence="3 4">DSM 19909</strain>
    </source>
</reference>
<feature type="compositionally biased region" description="Low complexity" evidence="2">
    <location>
        <begin position="43"/>
        <end position="63"/>
    </location>
</feature>
<proteinExistence type="predicted"/>
<feature type="compositionally biased region" description="Polar residues" evidence="2">
    <location>
        <begin position="14"/>
        <end position="23"/>
    </location>
</feature>
<sequence>MGLRDMFRGKSEQSDTTAASQPALTEAERVKRQATENNDRVRPAATPQSTTATANEETAVNTNSPIESATIAKQKLAAVAQQYNDSREALQDLLFEQQDTVQERLDQAAEKIKTTQTQIDEASQEMSGIQDQLEDAVQSASAKLVAQQKTLNDKIAANQETAKGLVANVNELSHELTVLNQRQQKLTEDEDSISAKFEAEKDPAAIVALADQYRQTIDDNKDERLKNAQVIAQVESKRQGLKDQLQSVRDTLTTDQKTVSDINDELEDVMVKIATADEEKSHRLDELSDQLASLQHDLAGAENRQDEQQAQLTEINQDIHDWLGVPVPVKGLMLDTDTEIILDMDQLSDQQVALMKRVVSLLVQRGVNRVGLYTSQFTLNLNEQIAKWTTELAVDGGVVTVHNPLYNLQHQGELGAKFQLPEEVTSDTWNESHTERTLTLPDGEWTLKVHYYDLGDRISTIDYFKGDEISESSTLTTSGQLAANRFYNADGTKDRDEYYRQNGLGVLTVHYEQDSLSQIELLSPVGMQVATFDSIDAFTKWWLANDFNSKGVLVGPLENADYRELVSMTKGMPVALVTADVAASDKLNDWAAEMTQQQYLVADYETEIKLIHRLQKPLNVSLIDPHNLPVMLGVVE</sequence>
<evidence type="ECO:0000313" key="4">
    <source>
        <dbReference type="Proteomes" id="UP000051160"/>
    </source>
</evidence>
<feature type="compositionally biased region" description="Basic and acidic residues" evidence="2">
    <location>
        <begin position="1"/>
        <end position="13"/>
    </location>
</feature>
<evidence type="ECO:0000313" key="3">
    <source>
        <dbReference type="EMBL" id="KRK98674.1"/>
    </source>
</evidence>
<feature type="coiled-coil region" evidence="1">
    <location>
        <begin position="231"/>
        <end position="318"/>
    </location>
</feature>
<feature type="coiled-coil region" evidence="1">
    <location>
        <begin position="98"/>
        <end position="139"/>
    </location>
</feature>
<accession>A0A0R1M2K8</accession>
<dbReference type="PATRIC" id="fig|1423776.4.peg.414"/>
<keyword evidence="4" id="KW-1185">Reference proteome</keyword>
<dbReference type="STRING" id="1423776.FD04_GL000409"/>
<comment type="caution">
    <text evidence="3">The sequence shown here is derived from an EMBL/GenBank/DDBJ whole genome shotgun (WGS) entry which is preliminary data.</text>
</comment>
<gene>
    <name evidence="3" type="ORF">FD04_GL000409</name>
</gene>
<organism evidence="3 4">
    <name type="scientific">Secundilactobacillus odoratitofui DSM 19909 = JCM 15043</name>
    <dbReference type="NCBI Taxonomy" id="1423776"/>
    <lineage>
        <taxon>Bacteria</taxon>
        <taxon>Bacillati</taxon>
        <taxon>Bacillota</taxon>
        <taxon>Bacilli</taxon>
        <taxon>Lactobacillales</taxon>
        <taxon>Lactobacillaceae</taxon>
        <taxon>Secundilactobacillus</taxon>
    </lineage>
</organism>